<dbReference type="Pfam" id="PF11174">
    <property type="entry name" value="DUF2970"/>
    <property type="match status" value="1"/>
</dbReference>
<evidence type="ECO:0008006" key="4">
    <source>
        <dbReference type="Google" id="ProtNLM"/>
    </source>
</evidence>
<dbReference type="InterPro" id="IPR021344">
    <property type="entry name" value="DUF2970"/>
</dbReference>
<accession>A0ABQ6M1I4</accession>
<keyword evidence="3" id="KW-1185">Reference proteome</keyword>
<protein>
    <recommendedName>
        <fullName evidence="4">DUF2970 domain-containing protein</fullName>
    </recommendedName>
</protein>
<dbReference type="RefSeq" id="WP_285764756.1">
    <property type="nucleotide sequence ID" value="NZ_BSYJ01000005.1"/>
</dbReference>
<gene>
    <name evidence="2" type="ORF">MNKW57_24650</name>
</gene>
<reference evidence="2 3" key="1">
    <citation type="submission" date="2023-04" db="EMBL/GenBank/DDBJ databases">
        <title>Marinobulbifer ophiurae gen. nov., sp. Nov., isolate from tissue of brittle star Ophioplocus japonicus.</title>
        <authorList>
            <person name="Kawano K."/>
            <person name="Sawayama S."/>
            <person name="Nakagawa S."/>
        </authorList>
    </citation>
    <scope>NUCLEOTIDE SEQUENCE [LARGE SCALE GENOMIC DNA]</scope>
    <source>
        <strain evidence="2 3">NKW57</strain>
    </source>
</reference>
<keyword evidence="1" id="KW-0472">Membrane</keyword>
<evidence type="ECO:0000256" key="1">
    <source>
        <dbReference type="SAM" id="Phobius"/>
    </source>
</evidence>
<dbReference type="Proteomes" id="UP001224392">
    <property type="component" value="Unassembled WGS sequence"/>
</dbReference>
<feature type="transmembrane region" description="Helical" evidence="1">
    <location>
        <begin position="43"/>
        <end position="66"/>
    </location>
</feature>
<evidence type="ECO:0000313" key="2">
    <source>
        <dbReference type="EMBL" id="GMG88144.1"/>
    </source>
</evidence>
<organism evidence="2 3">
    <name type="scientific">Biformimicrobium ophioploci</name>
    <dbReference type="NCBI Taxonomy" id="3036711"/>
    <lineage>
        <taxon>Bacteria</taxon>
        <taxon>Pseudomonadati</taxon>
        <taxon>Pseudomonadota</taxon>
        <taxon>Gammaproteobacteria</taxon>
        <taxon>Cellvibrionales</taxon>
        <taxon>Microbulbiferaceae</taxon>
        <taxon>Biformimicrobium</taxon>
    </lineage>
</organism>
<evidence type="ECO:0000313" key="3">
    <source>
        <dbReference type="Proteomes" id="UP001224392"/>
    </source>
</evidence>
<proteinExistence type="predicted"/>
<keyword evidence="1" id="KW-0812">Transmembrane</keyword>
<name>A0ABQ6M1I4_9GAMM</name>
<sequence>MTEKGNGKRGFWALVGSVLAAAIGVQSDRNRQRDFESGNIKTFVIAGIVFTALFVTGLVLLVRFVLSSMAG</sequence>
<comment type="caution">
    <text evidence="2">The sequence shown here is derived from an EMBL/GenBank/DDBJ whole genome shotgun (WGS) entry which is preliminary data.</text>
</comment>
<dbReference type="EMBL" id="BSYJ01000005">
    <property type="protein sequence ID" value="GMG88144.1"/>
    <property type="molecule type" value="Genomic_DNA"/>
</dbReference>
<keyword evidence="1" id="KW-1133">Transmembrane helix</keyword>